<dbReference type="EMBL" id="QAOQ01000003">
    <property type="protein sequence ID" value="PTQ98282.1"/>
    <property type="molecule type" value="Genomic_DNA"/>
</dbReference>
<name>A0A2T5JBN9_9SPHI</name>
<accession>A0A2T5JBN9</accession>
<sequence length="34" mass="3949">MINDWIKEDLKKGWSAPMDQQQQQPCAACWLGDI</sequence>
<dbReference type="Proteomes" id="UP000244168">
    <property type="component" value="Unassembled WGS sequence"/>
</dbReference>
<protein>
    <submittedName>
        <fullName evidence="1">Uncharacterized protein</fullName>
    </submittedName>
</protein>
<evidence type="ECO:0000313" key="1">
    <source>
        <dbReference type="EMBL" id="PTQ98282.1"/>
    </source>
</evidence>
<organism evidence="1 2">
    <name type="scientific">Mucilaginibacter yixingensis</name>
    <dbReference type="NCBI Taxonomy" id="1295612"/>
    <lineage>
        <taxon>Bacteria</taxon>
        <taxon>Pseudomonadati</taxon>
        <taxon>Bacteroidota</taxon>
        <taxon>Sphingobacteriia</taxon>
        <taxon>Sphingobacteriales</taxon>
        <taxon>Sphingobacteriaceae</taxon>
        <taxon>Mucilaginibacter</taxon>
    </lineage>
</organism>
<evidence type="ECO:0000313" key="2">
    <source>
        <dbReference type="Proteomes" id="UP000244168"/>
    </source>
</evidence>
<dbReference type="AlphaFoldDB" id="A0A2T5JBN9"/>
<keyword evidence="2" id="KW-1185">Reference proteome</keyword>
<gene>
    <name evidence="1" type="ORF">C8P68_103445</name>
</gene>
<comment type="caution">
    <text evidence="1">The sequence shown here is derived from an EMBL/GenBank/DDBJ whole genome shotgun (WGS) entry which is preliminary data.</text>
</comment>
<reference evidence="1 2" key="1">
    <citation type="submission" date="2018-04" db="EMBL/GenBank/DDBJ databases">
        <title>Genomic Encyclopedia of Archaeal and Bacterial Type Strains, Phase II (KMG-II): from individual species to whole genera.</title>
        <authorList>
            <person name="Goeker M."/>
        </authorList>
    </citation>
    <scope>NUCLEOTIDE SEQUENCE [LARGE SCALE GENOMIC DNA]</scope>
    <source>
        <strain evidence="1 2">DSM 26809</strain>
    </source>
</reference>
<proteinExistence type="predicted"/>